<dbReference type="RefSeq" id="XP_003149980.1">
    <property type="nucleotide sequence ID" value="XM_003149932.1"/>
</dbReference>
<reference evidence="1" key="1">
    <citation type="submission" date="2012-04" db="EMBL/GenBank/DDBJ databases">
        <title>The Genome Sequence of Loa loa.</title>
        <authorList>
            <consortium name="The Broad Institute Genome Sequencing Platform"/>
            <consortium name="Broad Institute Genome Sequencing Center for Infectious Disease"/>
            <person name="Nutman T.B."/>
            <person name="Fink D.L."/>
            <person name="Russ C."/>
            <person name="Young S."/>
            <person name="Zeng Q."/>
            <person name="Gargeya S."/>
            <person name="Alvarado L."/>
            <person name="Berlin A."/>
            <person name="Chapman S.B."/>
            <person name="Chen Z."/>
            <person name="Freedman E."/>
            <person name="Gellesch M."/>
            <person name="Goldberg J."/>
            <person name="Griggs A."/>
            <person name="Gujja S."/>
            <person name="Heilman E.R."/>
            <person name="Heiman D."/>
            <person name="Howarth C."/>
            <person name="Mehta T."/>
            <person name="Neiman D."/>
            <person name="Pearson M."/>
            <person name="Roberts A."/>
            <person name="Saif S."/>
            <person name="Shea T."/>
            <person name="Shenoy N."/>
            <person name="Sisk P."/>
            <person name="Stolte C."/>
            <person name="Sykes S."/>
            <person name="White J."/>
            <person name="Yandava C."/>
            <person name="Haas B."/>
            <person name="Henn M.R."/>
            <person name="Nusbaum C."/>
            <person name="Birren B."/>
        </authorList>
    </citation>
    <scope>NUCLEOTIDE SEQUENCE [LARGE SCALE GENOMIC DNA]</scope>
</reference>
<dbReference type="InParanoid" id="A0A1S0TI82"/>
<name>A0A1S0TI82_LOALO</name>
<sequence length="110" mass="13089">MNRSSNIDNDQVMLMQSASLKNHTIYRMTINPTKRPKRKWKRKKNLSYKFLIFDNMIDFIEIMLRRGLNLGRRTRGAETGRRVILNQIAEEQASVNSETGKEWLKYMPKK</sequence>
<dbReference type="KEGG" id="loa:LOAG_14435"/>
<dbReference type="GeneID" id="9951915"/>
<evidence type="ECO:0000313" key="1">
    <source>
        <dbReference type="EMBL" id="EFO14089.1"/>
    </source>
</evidence>
<dbReference type="CTD" id="9951915"/>
<protein>
    <submittedName>
        <fullName evidence="1">Uncharacterized protein</fullName>
    </submittedName>
</protein>
<gene>
    <name evidence="1" type="ORF">LOAG_14435</name>
</gene>
<organism evidence="1">
    <name type="scientific">Loa loa</name>
    <name type="common">Eye worm</name>
    <name type="synonym">Filaria loa</name>
    <dbReference type="NCBI Taxonomy" id="7209"/>
    <lineage>
        <taxon>Eukaryota</taxon>
        <taxon>Metazoa</taxon>
        <taxon>Ecdysozoa</taxon>
        <taxon>Nematoda</taxon>
        <taxon>Chromadorea</taxon>
        <taxon>Rhabditida</taxon>
        <taxon>Spirurina</taxon>
        <taxon>Spiruromorpha</taxon>
        <taxon>Filarioidea</taxon>
        <taxon>Onchocercidae</taxon>
        <taxon>Loa</taxon>
    </lineage>
</organism>
<dbReference type="AlphaFoldDB" id="A0A1S0TI82"/>
<dbReference type="EMBL" id="JH712292">
    <property type="protein sequence ID" value="EFO14089.1"/>
    <property type="molecule type" value="Genomic_DNA"/>
</dbReference>
<accession>A0A1S0TI82</accession>
<proteinExistence type="predicted"/>